<feature type="transmembrane region" description="Helical" evidence="5">
    <location>
        <begin position="30"/>
        <end position="47"/>
    </location>
</feature>
<evidence type="ECO:0000256" key="3">
    <source>
        <dbReference type="ARBA" id="ARBA00022989"/>
    </source>
</evidence>
<dbReference type="RefSeq" id="WP_311349802.1">
    <property type="nucleotide sequence ID" value="NZ_JAVRHR010000001.1"/>
</dbReference>
<name>A0ABU3A8M4_9FLAO</name>
<reference evidence="7 8" key="1">
    <citation type="submission" date="2023-09" db="EMBL/GenBank/DDBJ databases">
        <authorList>
            <person name="Rey-Velasco X."/>
        </authorList>
    </citation>
    <scope>NUCLEOTIDE SEQUENCE [LARGE SCALE GENOMIC DNA]</scope>
    <source>
        <strain evidence="7 8">F388</strain>
    </source>
</reference>
<dbReference type="EMBL" id="JAVRHR010000001">
    <property type="protein sequence ID" value="MDT0606243.1"/>
    <property type="molecule type" value="Genomic_DNA"/>
</dbReference>
<evidence type="ECO:0000256" key="2">
    <source>
        <dbReference type="ARBA" id="ARBA00022692"/>
    </source>
</evidence>
<evidence type="ECO:0000313" key="7">
    <source>
        <dbReference type="EMBL" id="MDT0606243.1"/>
    </source>
</evidence>
<evidence type="ECO:0000313" key="8">
    <source>
        <dbReference type="Proteomes" id="UP001255246"/>
    </source>
</evidence>
<dbReference type="PANTHER" id="PTHR37422">
    <property type="entry name" value="TEICHURONIC ACID BIOSYNTHESIS PROTEIN TUAE"/>
    <property type="match status" value="1"/>
</dbReference>
<comment type="caution">
    <text evidence="7">The sequence shown here is derived from an EMBL/GenBank/DDBJ whole genome shotgun (WGS) entry which is preliminary data.</text>
</comment>
<proteinExistence type="predicted"/>
<feature type="transmembrane region" description="Helical" evidence="5">
    <location>
        <begin position="338"/>
        <end position="359"/>
    </location>
</feature>
<keyword evidence="8" id="KW-1185">Reference proteome</keyword>
<dbReference type="Proteomes" id="UP001255246">
    <property type="component" value="Unassembled WGS sequence"/>
</dbReference>
<accession>A0ABU3A8M4</accession>
<protein>
    <submittedName>
        <fullName evidence="7">O-antigen ligase family protein</fullName>
    </submittedName>
</protein>
<feature type="transmembrane region" description="Helical" evidence="5">
    <location>
        <begin position="160"/>
        <end position="183"/>
    </location>
</feature>
<feature type="transmembrane region" description="Helical" evidence="5">
    <location>
        <begin position="7"/>
        <end position="24"/>
    </location>
</feature>
<evidence type="ECO:0000259" key="6">
    <source>
        <dbReference type="Pfam" id="PF04932"/>
    </source>
</evidence>
<organism evidence="7 8">
    <name type="scientific">Croceitalea rosinachiae</name>
    <dbReference type="NCBI Taxonomy" id="3075596"/>
    <lineage>
        <taxon>Bacteria</taxon>
        <taxon>Pseudomonadati</taxon>
        <taxon>Bacteroidota</taxon>
        <taxon>Flavobacteriia</taxon>
        <taxon>Flavobacteriales</taxon>
        <taxon>Flavobacteriaceae</taxon>
        <taxon>Croceitalea</taxon>
    </lineage>
</organism>
<keyword evidence="2 5" id="KW-0812">Transmembrane</keyword>
<feature type="transmembrane region" description="Helical" evidence="5">
    <location>
        <begin position="195"/>
        <end position="223"/>
    </location>
</feature>
<keyword evidence="7" id="KW-0436">Ligase</keyword>
<evidence type="ECO:0000256" key="1">
    <source>
        <dbReference type="ARBA" id="ARBA00004141"/>
    </source>
</evidence>
<sequence>MRKYFSLEKTTYYCLFLAVIFLPLKTSFSNLWVIILICISVGSLLTGKRINRVLIQRPILFLGSTVVLFLPFIIGTLYSPYLDKAMLQIGKCIFYLLLPILLLRTDISKIKTLEWATKGLVFGSGISMLYLLSINTYRFIYANLPLLKLLSYDYVGMKFIEPLGSMHPIYLGSYFLLMLTLLWRTTYNLKKGVKIGLTMLVALSLLFLNSRVIFFIGILLLIFSAFKYLSVQKSMIALGIILLFTLFGSFFLKNTYVYNKLVNGTRWELNDNVASTNTSSNITADSRMSRWLVSINLIEQRPIFGYGCGSARLLLNQEYKVRAMRTSLSNKYDSHNQYLGYSIEFGLFGLSFLLIYIGFNLYLSFRIDDFQLTAFIIIIAIICLFENYLIRNMGINFVALFGTIFLINNNKND</sequence>
<dbReference type="InterPro" id="IPR007016">
    <property type="entry name" value="O-antigen_ligase-rel_domated"/>
</dbReference>
<keyword evidence="4 5" id="KW-0472">Membrane</keyword>
<dbReference type="GO" id="GO:0016874">
    <property type="term" value="F:ligase activity"/>
    <property type="evidence" value="ECO:0007669"/>
    <property type="project" value="UniProtKB-KW"/>
</dbReference>
<feature type="transmembrane region" description="Helical" evidence="5">
    <location>
        <begin position="115"/>
        <end position="140"/>
    </location>
</feature>
<dbReference type="PANTHER" id="PTHR37422:SF17">
    <property type="entry name" value="O-ANTIGEN LIGASE"/>
    <property type="match status" value="1"/>
</dbReference>
<dbReference type="Pfam" id="PF04932">
    <property type="entry name" value="Wzy_C"/>
    <property type="match status" value="1"/>
</dbReference>
<feature type="transmembrane region" description="Helical" evidence="5">
    <location>
        <begin position="371"/>
        <end position="390"/>
    </location>
</feature>
<dbReference type="InterPro" id="IPR051533">
    <property type="entry name" value="WaaL-like"/>
</dbReference>
<feature type="transmembrane region" description="Helical" evidence="5">
    <location>
        <begin position="235"/>
        <end position="252"/>
    </location>
</feature>
<keyword evidence="3 5" id="KW-1133">Transmembrane helix</keyword>
<comment type="subcellular location">
    <subcellularLocation>
        <location evidence="1">Membrane</location>
        <topology evidence="1">Multi-pass membrane protein</topology>
    </subcellularLocation>
</comment>
<evidence type="ECO:0000256" key="5">
    <source>
        <dbReference type="SAM" id="Phobius"/>
    </source>
</evidence>
<feature type="domain" description="O-antigen ligase-related" evidence="6">
    <location>
        <begin position="198"/>
        <end position="353"/>
    </location>
</feature>
<evidence type="ECO:0000256" key="4">
    <source>
        <dbReference type="ARBA" id="ARBA00023136"/>
    </source>
</evidence>
<gene>
    <name evidence="7" type="ORF">RM706_04340</name>
</gene>
<feature type="transmembrane region" description="Helical" evidence="5">
    <location>
        <begin position="85"/>
        <end position="103"/>
    </location>
</feature>
<feature type="transmembrane region" description="Helical" evidence="5">
    <location>
        <begin position="59"/>
        <end position="79"/>
    </location>
</feature>